<organism evidence="2 3">
    <name type="scientific">Aaosphaeria arxii CBS 175.79</name>
    <dbReference type="NCBI Taxonomy" id="1450172"/>
    <lineage>
        <taxon>Eukaryota</taxon>
        <taxon>Fungi</taxon>
        <taxon>Dikarya</taxon>
        <taxon>Ascomycota</taxon>
        <taxon>Pezizomycotina</taxon>
        <taxon>Dothideomycetes</taxon>
        <taxon>Pleosporomycetidae</taxon>
        <taxon>Pleosporales</taxon>
        <taxon>Pleosporales incertae sedis</taxon>
        <taxon>Aaosphaeria</taxon>
    </lineage>
</organism>
<dbReference type="OrthoDB" id="429143at2759"/>
<dbReference type="Pfam" id="PF01266">
    <property type="entry name" value="DAO"/>
    <property type="match status" value="1"/>
</dbReference>
<reference evidence="2" key="1">
    <citation type="journal article" date="2020" name="Stud. Mycol.">
        <title>101 Dothideomycetes genomes: a test case for predicting lifestyles and emergence of pathogens.</title>
        <authorList>
            <person name="Haridas S."/>
            <person name="Albert R."/>
            <person name="Binder M."/>
            <person name="Bloem J."/>
            <person name="Labutti K."/>
            <person name="Salamov A."/>
            <person name="Andreopoulos B."/>
            <person name="Baker S."/>
            <person name="Barry K."/>
            <person name="Bills G."/>
            <person name="Bluhm B."/>
            <person name="Cannon C."/>
            <person name="Castanera R."/>
            <person name="Culley D."/>
            <person name="Daum C."/>
            <person name="Ezra D."/>
            <person name="Gonzalez J."/>
            <person name="Henrissat B."/>
            <person name="Kuo A."/>
            <person name="Liang C."/>
            <person name="Lipzen A."/>
            <person name="Lutzoni F."/>
            <person name="Magnuson J."/>
            <person name="Mondo S."/>
            <person name="Nolan M."/>
            <person name="Ohm R."/>
            <person name="Pangilinan J."/>
            <person name="Park H.-J."/>
            <person name="Ramirez L."/>
            <person name="Alfaro M."/>
            <person name="Sun H."/>
            <person name="Tritt A."/>
            <person name="Yoshinaga Y."/>
            <person name="Zwiers L.-H."/>
            <person name="Turgeon B."/>
            <person name="Goodwin S."/>
            <person name="Spatafora J."/>
            <person name="Crous P."/>
            <person name="Grigoriev I."/>
        </authorList>
    </citation>
    <scope>NUCLEOTIDE SEQUENCE</scope>
    <source>
        <strain evidence="2">CBS 175.79</strain>
    </source>
</reference>
<evidence type="ECO:0000313" key="2">
    <source>
        <dbReference type="EMBL" id="KAF2010483.1"/>
    </source>
</evidence>
<dbReference type="Gene3D" id="3.30.9.10">
    <property type="entry name" value="D-Amino Acid Oxidase, subunit A, domain 2"/>
    <property type="match status" value="1"/>
</dbReference>
<dbReference type="Proteomes" id="UP000799778">
    <property type="component" value="Unassembled WGS sequence"/>
</dbReference>
<dbReference type="GeneID" id="54281294"/>
<evidence type="ECO:0000313" key="3">
    <source>
        <dbReference type="Proteomes" id="UP000799778"/>
    </source>
</evidence>
<dbReference type="GO" id="GO:0005737">
    <property type="term" value="C:cytoplasm"/>
    <property type="evidence" value="ECO:0007669"/>
    <property type="project" value="TreeGrafter"/>
</dbReference>
<gene>
    <name evidence="2" type="ORF">BU24DRAFT_356344</name>
</gene>
<protein>
    <submittedName>
        <fullName evidence="2">FAD dependent oxidoreductase</fullName>
    </submittedName>
</protein>
<dbReference type="RefSeq" id="XP_033378822.1">
    <property type="nucleotide sequence ID" value="XM_033523897.1"/>
</dbReference>
<dbReference type="InterPro" id="IPR006076">
    <property type="entry name" value="FAD-dep_OxRdtase"/>
</dbReference>
<dbReference type="SUPFAM" id="SSF51905">
    <property type="entry name" value="FAD/NAD(P)-binding domain"/>
    <property type="match status" value="1"/>
</dbReference>
<name>A0A6A5XC56_9PLEO</name>
<proteinExistence type="predicted"/>
<dbReference type="PANTHER" id="PTHR13847:SF213">
    <property type="entry name" value="DEPENDENT OXIDOREDUCTASE, PUTATIVE-RELATED"/>
    <property type="match status" value="1"/>
</dbReference>
<evidence type="ECO:0000259" key="1">
    <source>
        <dbReference type="Pfam" id="PF01266"/>
    </source>
</evidence>
<sequence>MTNIRTALVADPLLPRPNPTASLWQNPAHPIVAAIQSPTLPTLTDYVIIGSGITGCSVARSLLDDCKSPDERPHVTILEARTLCSGATARNGGHLVTPAGHTYGPLAKRYGEEAAKEITRFSIMNIDRLMKLVREMDPKLQEECQMRDVLKVMAVFDEDLWKEVEESVRAFQRGVPEHRTFHRIIERNDVPEKWNVKGACGAVEHEAGAIWPYRLITGMFERLLARYPYNLSIETNTPATSIQYIVPDLSTTPGSDYKYAVSTPRGIIHAKRIVHCTNAYASHLLSPLAGRIYPFRGTMSVQKAGPNLKNLGNEKSWSSMSRSQFDLKSGVFQYGLYYLQQNGKTGDIWVGNECDNVLEALQSDDTYVSEEGRKALLSFLPNYFLEGWPSGSKPDLKAIWTGIQGHTADGLPVVGKVPEHLTGRQGSDDEWVAAGFNGYGMDKCWLTGEALASIMMDRGVATWFPKCFLLTEERLEKTLHLEHALENWRSIATKAT</sequence>
<accession>A0A6A5XC56</accession>
<dbReference type="Gene3D" id="3.50.50.60">
    <property type="entry name" value="FAD/NAD(P)-binding domain"/>
    <property type="match status" value="1"/>
</dbReference>
<dbReference type="InterPro" id="IPR036188">
    <property type="entry name" value="FAD/NAD-bd_sf"/>
</dbReference>
<dbReference type="AlphaFoldDB" id="A0A6A5XC56"/>
<dbReference type="PANTHER" id="PTHR13847">
    <property type="entry name" value="SARCOSINE DEHYDROGENASE-RELATED"/>
    <property type="match status" value="1"/>
</dbReference>
<dbReference type="EMBL" id="ML978076">
    <property type="protein sequence ID" value="KAF2010483.1"/>
    <property type="molecule type" value="Genomic_DNA"/>
</dbReference>
<keyword evidence="3" id="KW-1185">Reference proteome</keyword>
<feature type="domain" description="FAD dependent oxidoreductase" evidence="1">
    <location>
        <begin position="45"/>
        <end position="453"/>
    </location>
</feature>